<accession>A0A1N7ADX4</accession>
<reference evidence="2 3" key="1">
    <citation type="submission" date="2017-01" db="EMBL/GenBank/DDBJ databases">
        <authorList>
            <person name="Mah S.A."/>
            <person name="Swanson W.J."/>
            <person name="Moy G.W."/>
            <person name="Vacquier V.D."/>
        </authorList>
    </citation>
    <scope>NUCLEOTIDE SEQUENCE [LARGE SCALE GENOMIC DNA]</scope>
    <source>
        <strain evidence="2 3">DSM 45758</strain>
    </source>
</reference>
<name>A0A1N7ADX4_9ACTN</name>
<feature type="region of interest" description="Disordered" evidence="1">
    <location>
        <begin position="226"/>
        <end position="451"/>
    </location>
</feature>
<dbReference type="OrthoDB" id="3384464at2"/>
<organism evidence="2 3">
    <name type="scientific">Micromonospora avicenniae</name>
    <dbReference type="NCBI Taxonomy" id="1198245"/>
    <lineage>
        <taxon>Bacteria</taxon>
        <taxon>Bacillati</taxon>
        <taxon>Actinomycetota</taxon>
        <taxon>Actinomycetes</taxon>
        <taxon>Micromonosporales</taxon>
        <taxon>Micromonosporaceae</taxon>
        <taxon>Micromonospora</taxon>
    </lineage>
</organism>
<evidence type="ECO:0000256" key="1">
    <source>
        <dbReference type="SAM" id="MobiDB-lite"/>
    </source>
</evidence>
<dbReference type="InterPro" id="IPR038332">
    <property type="entry name" value="PPE_sf"/>
</dbReference>
<protein>
    <recommendedName>
        <fullName evidence="4">PPE family protein</fullName>
    </recommendedName>
</protein>
<evidence type="ECO:0008006" key="4">
    <source>
        <dbReference type="Google" id="ProtNLM"/>
    </source>
</evidence>
<dbReference type="AlphaFoldDB" id="A0A1N7ADX4"/>
<feature type="region of interest" description="Disordered" evidence="1">
    <location>
        <begin position="180"/>
        <end position="200"/>
    </location>
</feature>
<keyword evidence="3" id="KW-1185">Reference proteome</keyword>
<feature type="compositionally biased region" description="Pro residues" evidence="1">
    <location>
        <begin position="288"/>
        <end position="301"/>
    </location>
</feature>
<feature type="compositionally biased region" description="Low complexity" evidence="1">
    <location>
        <begin position="263"/>
        <end position="280"/>
    </location>
</feature>
<sequence length="451" mass="47517">MIERGGGRTSGLTDWHRMDVNSMWACLQDHDTTNHWKQVAGWRKICDLAQTHLSRLQEYRRGLAEAWPPATSAAAHAYLARLDELIDKVRRTHDAAATNYTTLAAATQAISGTRARLQKIHEEYAGKLQQKQAYEATAADPKAVMGSRLPDRPVTDADLEQLNVRARGIMYGLSTELQQAQAALRQPPSAPKVGRQPEDPDVYGFGPTPVIPAIVTAPMATNRSTLRKPAAERGGATIHPWGSQSPEAVGPILGGVAGSPGLPTGASTPSGLPSTTPSPTQFELGTSAPPPARPNVTPEPPETSARKPGIPRPGNQLLPDGSLPSQKRPLPHGGLIGGIPGMAVGQPAARTNQSSRVSPIGGVIGGGGAGTAPTGSAGSRPGGSRGSYCPPPIDKSPRGAPGRSHHEDARDQLRRWDPDHPWQLDHGVAPVLRPPDEDGPIDPGPAIGFIR</sequence>
<feature type="compositionally biased region" description="Basic and acidic residues" evidence="1">
    <location>
        <begin position="404"/>
        <end position="423"/>
    </location>
</feature>
<dbReference type="Gene3D" id="1.20.1260.20">
    <property type="entry name" value="PPE superfamily"/>
    <property type="match status" value="1"/>
</dbReference>
<dbReference type="EMBL" id="FTNF01000009">
    <property type="protein sequence ID" value="SIR37370.1"/>
    <property type="molecule type" value="Genomic_DNA"/>
</dbReference>
<evidence type="ECO:0000313" key="3">
    <source>
        <dbReference type="Proteomes" id="UP000186004"/>
    </source>
</evidence>
<gene>
    <name evidence="2" type="ORF">SAMN05444858_10977</name>
</gene>
<dbReference type="STRING" id="1198245.SAMN05444858_10977"/>
<evidence type="ECO:0000313" key="2">
    <source>
        <dbReference type="EMBL" id="SIR37370.1"/>
    </source>
</evidence>
<proteinExistence type="predicted"/>
<dbReference type="Proteomes" id="UP000186004">
    <property type="component" value="Unassembled WGS sequence"/>
</dbReference>